<sequence>MEASNINLPIACFLNSLLIVEDKDTIIKKLTSNPSINFHCDNIHLLNIYDTECLVCYDHILNTLYITFKWTEEDEISDVSAHLLIKAINVDGIGTIHSGYYNKYKAVEKELLKIVDHYTKKNPSILVTGHSLGGAIASITYLGLISHLQNQKNGNIYSNNIICITTGSCRSIKNTMLADDAIKCYNFINFEDYVTLYPFNYKHLGETFLIKNKGKIVVKNIGYLQKFRLCTCFIIEQIRNFFMKGNFFLIPDAHYLSEYEKVAETVISQIYS</sequence>
<dbReference type="RefSeq" id="WP_322497423.1">
    <property type="nucleotide sequence ID" value="NZ_JARGYT010000010.1"/>
</dbReference>
<dbReference type="InterPro" id="IPR029058">
    <property type="entry name" value="AB_hydrolase_fold"/>
</dbReference>
<keyword evidence="3" id="KW-1185">Reference proteome</keyword>
<dbReference type="EMBL" id="JARGYT010000010">
    <property type="protein sequence ID" value="MDZ5761924.1"/>
    <property type="molecule type" value="Genomic_DNA"/>
</dbReference>
<dbReference type="Proteomes" id="UP001293791">
    <property type="component" value="Unassembled WGS sequence"/>
</dbReference>
<dbReference type="InterPro" id="IPR002921">
    <property type="entry name" value="Fungal_lipase-type"/>
</dbReference>
<name>A0ABU5L724_9RICK</name>
<evidence type="ECO:0000313" key="3">
    <source>
        <dbReference type="Proteomes" id="UP001293791"/>
    </source>
</evidence>
<organism evidence="2 3">
    <name type="scientific">Candidatus Cyrtobacter comes</name>
    <dbReference type="NCBI Taxonomy" id="675776"/>
    <lineage>
        <taxon>Bacteria</taxon>
        <taxon>Pseudomonadati</taxon>
        <taxon>Pseudomonadota</taxon>
        <taxon>Alphaproteobacteria</taxon>
        <taxon>Rickettsiales</taxon>
        <taxon>Candidatus Midichloriaceae</taxon>
        <taxon>Candidatus Cyrtobacter</taxon>
    </lineage>
</organism>
<dbReference type="Pfam" id="PF01764">
    <property type="entry name" value="Lipase_3"/>
    <property type="match status" value="1"/>
</dbReference>
<dbReference type="Gene3D" id="3.40.50.1820">
    <property type="entry name" value="alpha/beta hydrolase"/>
    <property type="match status" value="1"/>
</dbReference>
<evidence type="ECO:0000259" key="1">
    <source>
        <dbReference type="Pfam" id="PF01764"/>
    </source>
</evidence>
<dbReference type="SUPFAM" id="SSF53474">
    <property type="entry name" value="alpha/beta-Hydrolases"/>
    <property type="match status" value="1"/>
</dbReference>
<dbReference type="CDD" id="cd00519">
    <property type="entry name" value="Lipase_3"/>
    <property type="match status" value="1"/>
</dbReference>
<evidence type="ECO:0000313" key="2">
    <source>
        <dbReference type="EMBL" id="MDZ5761924.1"/>
    </source>
</evidence>
<feature type="domain" description="Fungal lipase-type" evidence="1">
    <location>
        <begin position="87"/>
        <end position="200"/>
    </location>
</feature>
<dbReference type="PANTHER" id="PTHR45856:SF24">
    <property type="entry name" value="FUNGAL LIPASE-LIKE DOMAIN-CONTAINING PROTEIN"/>
    <property type="match status" value="1"/>
</dbReference>
<gene>
    <name evidence="2" type="ORF">Cyrtocomes_00284</name>
</gene>
<accession>A0ABU5L724</accession>
<protein>
    <submittedName>
        <fullName evidence="2">Class 3 lipase family protein</fullName>
    </submittedName>
</protein>
<dbReference type="InterPro" id="IPR051218">
    <property type="entry name" value="Sec_MonoDiacylglyc_Lipase"/>
</dbReference>
<dbReference type="PANTHER" id="PTHR45856">
    <property type="entry name" value="ALPHA/BETA-HYDROLASES SUPERFAMILY PROTEIN"/>
    <property type="match status" value="1"/>
</dbReference>
<comment type="caution">
    <text evidence="2">The sequence shown here is derived from an EMBL/GenBank/DDBJ whole genome shotgun (WGS) entry which is preliminary data.</text>
</comment>
<reference evidence="2 3" key="1">
    <citation type="submission" date="2023-02" db="EMBL/GenBank/DDBJ databases">
        <title>Host association and intracellularity evolved multiple times independently in the Rickettsiales.</title>
        <authorList>
            <person name="Castelli M."/>
            <person name="Nardi T."/>
            <person name="Gammuto L."/>
            <person name="Bellinzona G."/>
            <person name="Sabaneyeva E."/>
            <person name="Potekhin A."/>
            <person name="Serra V."/>
            <person name="Petroni G."/>
            <person name="Sassera D."/>
        </authorList>
    </citation>
    <scope>NUCLEOTIDE SEQUENCE [LARGE SCALE GENOMIC DNA]</scope>
    <source>
        <strain evidence="2 3">BOD18</strain>
    </source>
</reference>
<proteinExistence type="predicted"/>